<dbReference type="Gene3D" id="3.30.2020.10">
    <property type="entry name" value="NE0471-like N-terminal domain"/>
    <property type="match status" value="1"/>
</dbReference>
<sequence>MLSIDKAEYIDNYKIRLFFNNGKEGIANLGNTIFDDRRPIFSILKEKSHFRSFKLDHGTLVLPNELDLAPEYLFYLTFEDDDNYQEQFKRWGYIE</sequence>
<name>A0A450U627_9GAMM</name>
<proteinExistence type="predicted"/>
<accession>A0A450U627</accession>
<dbReference type="InterPro" id="IPR036782">
    <property type="entry name" value="NE0471-like_N"/>
</dbReference>
<gene>
    <name evidence="1" type="ORF">BECKLFY1418A_GA0070994_10011</name>
</gene>
<dbReference type="Pfam" id="PF10387">
    <property type="entry name" value="DUF2442"/>
    <property type="match status" value="1"/>
</dbReference>
<dbReference type="SUPFAM" id="SSF143880">
    <property type="entry name" value="NE0471 N-terminal domain-like"/>
    <property type="match status" value="1"/>
</dbReference>
<dbReference type="InterPro" id="IPR018841">
    <property type="entry name" value="DUF2442"/>
</dbReference>
<dbReference type="AlphaFoldDB" id="A0A450U627"/>
<reference evidence="1" key="1">
    <citation type="submission" date="2019-02" db="EMBL/GenBank/DDBJ databases">
        <authorList>
            <person name="Gruber-Vodicka R. H."/>
            <person name="Seah K. B. B."/>
        </authorList>
    </citation>
    <scope>NUCLEOTIDE SEQUENCE</scope>
    <source>
        <strain evidence="1">BECK_M6</strain>
    </source>
</reference>
<organism evidence="1">
    <name type="scientific">Candidatus Kentrum sp. LFY</name>
    <dbReference type="NCBI Taxonomy" id="2126342"/>
    <lineage>
        <taxon>Bacteria</taxon>
        <taxon>Pseudomonadati</taxon>
        <taxon>Pseudomonadota</taxon>
        <taxon>Gammaproteobacteria</taxon>
        <taxon>Candidatus Kentrum</taxon>
    </lineage>
</organism>
<evidence type="ECO:0000313" key="1">
    <source>
        <dbReference type="EMBL" id="VFJ86955.1"/>
    </source>
</evidence>
<dbReference type="EMBL" id="CAADFH010000001">
    <property type="protein sequence ID" value="VFJ86955.1"/>
    <property type="molecule type" value="Genomic_DNA"/>
</dbReference>
<protein>
    <submittedName>
        <fullName evidence="1">Uncharacterized protein</fullName>
    </submittedName>
</protein>